<protein>
    <recommendedName>
        <fullName evidence="5">phosphoenolpyruvate carboxykinase (GTP)</fullName>
        <ecNumber evidence="5">4.1.1.32</ecNumber>
    </recommendedName>
</protein>
<dbReference type="GO" id="GO:0016301">
    <property type="term" value="F:kinase activity"/>
    <property type="evidence" value="ECO:0007669"/>
    <property type="project" value="UniProtKB-KW"/>
</dbReference>
<evidence type="ECO:0000256" key="10">
    <source>
        <dbReference type="ARBA" id="ARBA00023134"/>
    </source>
</evidence>
<dbReference type="InterPro" id="IPR035078">
    <property type="entry name" value="PEP_carboxykinase_GTP_N"/>
</dbReference>
<dbReference type="NCBIfam" id="NF003253">
    <property type="entry name" value="PRK04210.1"/>
    <property type="match status" value="1"/>
</dbReference>
<feature type="domain" description="Phosphoenolpyruvate carboxykinase GTP-utilising N-terminal" evidence="14">
    <location>
        <begin position="54"/>
        <end position="274"/>
    </location>
</feature>
<dbReference type="SUPFAM" id="SSF53795">
    <property type="entry name" value="PEP carboxykinase-like"/>
    <property type="match status" value="1"/>
</dbReference>
<dbReference type="GO" id="GO:0071333">
    <property type="term" value="P:cellular response to glucose stimulus"/>
    <property type="evidence" value="ECO:0007669"/>
    <property type="project" value="TreeGrafter"/>
</dbReference>
<dbReference type="GO" id="GO:0030145">
    <property type="term" value="F:manganese ion binding"/>
    <property type="evidence" value="ECO:0007669"/>
    <property type="project" value="TreeGrafter"/>
</dbReference>
<dbReference type="GO" id="GO:0004613">
    <property type="term" value="F:phosphoenolpyruvate carboxykinase (GTP) activity"/>
    <property type="evidence" value="ECO:0007669"/>
    <property type="project" value="UniProtKB-EC"/>
</dbReference>
<dbReference type="Gene3D" id="3.40.449.10">
    <property type="entry name" value="Phosphoenolpyruvate Carboxykinase, domain 1"/>
    <property type="match status" value="1"/>
</dbReference>
<dbReference type="PIRSF" id="PIRSF001348">
    <property type="entry name" value="PEP_carboxykinase_GTP"/>
    <property type="match status" value="1"/>
</dbReference>
<dbReference type="Pfam" id="PF00821">
    <property type="entry name" value="PEPCK_GTP"/>
    <property type="match status" value="1"/>
</dbReference>
<dbReference type="FunFam" id="3.40.449.10:FF:000005">
    <property type="entry name" value="Phosphoenolpyruvate carboxykinase [GTP]"/>
    <property type="match status" value="1"/>
</dbReference>
<keyword evidence="15" id="KW-0670">Pyruvate</keyword>
<keyword evidence="15" id="KW-0418">Kinase</keyword>
<dbReference type="EC" id="4.1.1.32" evidence="5"/>
<evidence type="ECO:0000256" key="3">
    <source>
        <dbReference type="ARBA" id="ARBA00005796"/>
    </source>
</evidence>
<name>A0A6A7FTF1_9CRUS</name>
<dbReference type="SUPFAM" id="SSF68923">
    <property type="entry name" value="PEP carboxykinase N-terminal domain"/>
    <property type="match status" value="1"/>
</dbReference>
<keyword evidence="6" id="KW-0312">Gluconeogenesis</keyword>
<comment type="similarity">
    <text evidence="3">Belongs to the phosphoenolpyruvate carboxykinase [GTP] family.</text>
</comment>
<dbReference type="Gene3D" id="2.170.8.10">
    <property type="entry name" value="Phosphoenolpyruvate Carboxykinase, domain 2"/>
    <property type="match status" value="1"/>
</dbReference>
<dbReference type="GO" id="GO:0042594">
    <property type="term" value="P:response to starvation"/>
    <property type="evidence" value="ECO:0007669"/>
    <property type="project" value="TreeGrafter"/>
</dbReference>
<dbReference type="PANTHER" id="PTHR11561">
    <property type="entry name" value="PHOSPHOENOLPYRUVATE CARBOXYKINASE"/>
    <property type="match status" value="1"/>
</dbReference>
<comment type="pathway">
    <text evidence="2">Carbohydrate biosynthesis; gluconeogenesis.</text>
</comment>
<keyword evidence="8" id="KW-0547">Nucleotide-binding</keyword>
<reference evidence="15" key="1">
    <citation type="submission" date="2017-11" db="EMBL/GenBank/DDBJ databases">
        <title>The sensing device of the deep-sea amphipod.</title>
        <authorList>
            <person name="Kobayashi H."/>
            <person name="Nagahama T."/>
            <person name="Arai W."/>
            <person name="Sasagawa Y."/>
            <person name="Umeda M."/>
            <person name="Hayashi T."/>
            <person name="Nikaido I."/>
            <person name="Watanabe H."/>
            <person name="Oguri K."/>
            <person name="Kitazato H."/>
            <person name="Fujioka K."/>
            <person name="Kido Y."/>
            <person name="Takami H."/>
        </authorList>
    </citation>
    <scope>NUCLEOTIDE SEQUENCE</scope>
    <source>
        <tissue evidence="15">Whole body</tissue>
    </source>
</reference>
<evidence type="ECO:0000256" key="7">
    <source>
        <dbReference type="ARBA" id="ARBA00022723"/>
    </source>
</evidence>
<evidence type="ECO:0000256" key="6">
    <source>
        <dbReference type="ARBA" id="ARBA00022432"/>
    </source>
</evidence>
<keyword evidence="10" id="KW-0342">GTP-binding</keyword>
<dbReference type="InterPro" id="IPR035077">
    <property type="entry name" value="PEP_carboxykinase_GTP_C"/>
</dbReference>
<keyword evidence="9" id="KW-0210">Decarboxylase</keyword>
<evidence type="ECO:0000256" key="9">
    <source>
        <dbReference type="ARBA" id="ARBA00022793"/>
    </source>
</evidence>
<evidence type="ECO:0000256" key="2">
    <source>
        <dbReference type="ARBA" id="ARBA00004742"/>
    </source>
</evidence>
<evidence type="ECO:0000256" key="1">
    <source>
        <dbReference type="ARBA" id="ARBA00001936"/>
    </source>
</evidence>
<dbReference type="InterPro" id="IPR008209">
    <property type="entry name" value="PEP_carboxykinase_GTP"/>
</dbReference>
<keyword evidence="12" id="KW-0456">Lyase</keyword>
<evidence type="ECO:0000313" key="15">
    <source>
        <dbReference type="EMBL" id="LAC21758.1"/>
    </source>
</evidence>
<dbReference type="GO" id="GO:0006094">
    <property type="term" value="P:gluconeogenesis"/>
    <property type="evidence" value="ECO:0007669"/>
    <property type="project" value="UniProtKB-KW"/>
</dbReference>
<keyword evidence="15" id="KW-0808">Transferase</keyword>
<keyword evidence="11" id="KW-0464">Manganese</keyword>
<dbReference type="GO" id="GO:0046327">
    <property type="term" value="P:glycerol biosynthetic process from pyruvate"/>
    <property type="evidence" value="ECO:0007669"/>
    <property type="project" value="TreeGrafter"/>
</dbReference>
<dbReference type="PROSITE" id="PS00505">
    <property type="entry name" value="PEPCK_GTP"/>
    <property type="match status" value="1"/>
</dbReference>
<dbReference type="InterPro" id="IPR013035">
    <property type="entry name" value="PEP_carboxykinase_C"/>
</dbReference>
<dbReference type="GO" id="GO:0019543">
    <property type="term" value="P:propionate catabolic process"/>
    <property type="evidence" value="ECO:0007669"/>
    <property type="project" value="TreeGrafter"/>
</dbReference>
<dbReference type="EMBL" id="IACT01002483">
    <property type="protein sequence ID" value="LAC21758.1"/>
    <property type="molecule type" value="mRNA"/>
</dbReference>
<sequence length="650" mass="73660">MRSLQRNGARGLRFQWNRFLGLSQVKLPCRRNYVQWTNSSRVLDRWTDHEVLKDWIRERIALFQPDRVHICDGTEKEFQDLITLQIHLGSMIQLNPELRPNSYVVRSDKEDVARLEHKTFICSDSAAEAGPTNNWQDPLDTTNRMNTLFENSMRGRTMYVIPFCMGPLDSDMSYIGVQITDSPYVVTSMKIMTRMGLAVLQKLGTDGDFVPCIHSVGHPLVRGQVDSPWPSNPQKQVVHFPEQRRIWSFGSGYGGNALLGKKCFALRIASAIAREEGWLAEHMLIVGVTNPKGVKKYFAAAFPSACGKTNLSMMAPEIDGWKIECVGDDIAWMRINKKDGRLYAINPEAGFFGVAPGTSYKTNPNAMEGIKKNTIFTNVAITPEGDVWWEGMSKEKPDRLVTWLRTQMTKGDIEDAAHPNARFCAPASQCPVIDPNWENPEGVPISGIIFGGRRSQTVPLVYQARDWQHGTFIGSIMNSETTAAAAGIRGVLRPDPFAMYPFCGYNMADYFSHWLNFASLAPDEKLLPKIFHVNWFKKKSNKFVWPGFGQNIRVLKWIFERTDIENPADGSVVKTPIGYVPTPESIDTSGLDITTEDMKYLLQVDTREWRTEVDIYREFQSKFSKEKFPKRLVHELDLLAKEVAAPATRT</sequence>
<proteinExistence type="evidence at transcript level"/>
<evidence type="ECO:0000259" key="14">
    <source>
        <dbReference type="Pfam" id="PF17297"/>
    </source>
</evidence>
<dbReference type="InterPro" id="IPR008210">
    <property type="entry name" value="PEP_carboxykinase_N"/>
</dbReference>
<dbReference type="PANTHER" id="PTHR11561:SF0">
    <property type="entry name" value="PHOSPHOENOLPYRUVATE CARBOXYKINASE [GTP]-RELATED"/>
    <property type="match status" value="1"/>
</dbReference>
<dbReference type="HAMAP" id="MF_00452">
    <property type="entry name" value="PEPCK_GTP"/>
    <property type="match status" value="1"/>
</dbReference>
<dbReference type="AlphaFoldDB" id="A0A6A7FTF1"/>
<feature type="domain" description="Phosphoenolpyruvate carboxykinase C-terminal P-loop" evidence="13">
    <location>
        <begin position="278"/>
        <end position="640"/>
    </location>
</feature>
<dbReference type="Pfam" id="PF17297">
    <property type="entry name" value="PEPCK_N"/>
    <property type="match status" value="1"/>
</dbReference>
<dbReference type="GO" id="GO:0005829">
    <property type="term" value="C:cytosol"/>
    <property type="evidence" value="ECO:0007669"/>
    <property type="project" value="TreeGrafter"/>
</dbReference>
<evidence type="ECO:0000259" key="13">
    <source>
        <dbReference type="Pfam" id="PF00821"/>
    </source>
</evidence>
<dbReference type="CDD" id="cd00819">
    <property type="entry name" value="PEPCK_GTP"/>
    <property type="match status" value="1"/>
</dbReference>
<dbReference type="GO" id="GO:0033993">
    <property type="term" value="P:response to lipid"/>
    <property type="evidence" value="ECO:0007669"/>
    <property type="project" value="TreeGrafter"/>
</dbReference>
<comment type="subunit">
    <text evidence="4">Monomer.</text>
</comment>
<keyword evidence="7" id="KW-0479">Metal-binding</keyword>
<dbReference type="InterPro" id="IPR018091">
    <property type="entry name" value="PEP_carboxykin_GTP_CS"/>
</dbReference>
<dbReference type="Gene3D" id="3.90.228.20">
    <property type="match status" value="1"/>
</dbReference>
<evidence type="ECO:0000256" key="5">
    <source>
        <dbReference type="ARBA" id="ARBA00012306"/>
    </source>
</evidence>
<evidence type="ECO:0000256" key="4">
    <source>
        <dbReference type="ARBA" id="ARBA00011245"/>
    </source>
</evidence>
<evidence type="ECO:0000256" key="12">
    <source>
        <dbReference type="ARBA" id="ARBA00023239"/>
    </source>
</evidence>
<dbReference type="GO" id="GO:0006107">
    <property type="term" value="P:oxaloacetate metabolic process"/>
    <property type="evidence" value="ECO:0007669"/>
    <property type="project" value="TreeGrafter"/>
</dbReference>
<accession>A0A6A7FTF1</accession>
<organism evidence="15">
    <name type="scientific">Hirondellea gigas</name>
    <dbReference type="NCBI Taxonomy" id="1518452"/>
    <lineage>
        <taxon>Eukaryota</taxon>
        <taxon>Metazoa</taxon>
        <taxon>Ecdysozoa</taxon>
        <taxon>Arthropoda</taxon>
        <taxon>Crustacea</taxon>
        <taxon>Multicrustacea</taxon>
        <taxon>Malacostraca</taxon>
        <taxon>Eumalacostraca</taxon>
        <taxon>Peracarida</taxon>
        <taxon>Amphipoda</taxon>
        <taxon>Amphilochidea</taxon>
        <taxon>Lysianassida</taxon>
        <taxon>Lysianassidira</taxon>
        <taxon>Lysianassoidea</taxon>
        <taxon>Lysianassidae</taxon>
        <taxon>Hirondellea</taxon>
    </lineage>
</organism>
<dbReference type="GO" id="GO:0005525">
    <property type="term" value="F:GTP binding"/>
    <property type="evidence" value="ECO:0007669"/>
    <property type="project" value="UniProtKB-KW"/>
</dbReference>
<evidence type="ECO:0000256" key="8">
    <source>
        <dbReference type="ARBA" id="ARBA00022741"/>
    </source>
</evidence>
<evidence type="ECO:0000256" key="11">
    <source>
        <dbReference type="ARBA" id="ARBA00023211"/>
    </source>
</evidence>
<comment type="cofactor">
    <cofactor evidence="1">
        <name>Mn(2+)</name>
        <dbReference type="ChEBI" id="CHEBI:29035"/>
    </cofactor>
</comment>